<name>A0A0G4I7D8_9ALVE</name>
<dbReference type="EMBL" id="CDMZ01005412">
    <property type="protein sequence ID" value="CEM52890.1"/>
    <property type="molecule type" value="Genomic_DNA"/>
</dbReference>
<gene>
    <name evidence="1" type="ORF">Cvel_11584</name>
</gene>
<dbReference type="AlphaFoldDB" id="A0A0G4I7D8"/>
<proteinExistence type="predicted"/>
<dbReference type="PANTHER" id="PTHR46586:SF3">
    <property type="entry name" value="ANKYRIN REPEAT-CONTAINING PROTEIN"/>
    <property type="match status" value="1"/>
</dbReference>
<dbReference type="VEuPathDB" id="CryptoDB:Cvel_11584"/>
<evidence type="ECO:0000313" key="1">
    <source>
        <dbReference type="EMBL" id="CEM52890.1"/>
    </source>
</evidence>
<reference evidence="1" key="1">
    <citation type="submission" date="2014-11" db="EMBL/GenBank/DDBJ databases">
        <authorList>
            <person name="Otto D Thomas"/>
            <person name="Naeem Raeece"/>
        </authorList>
    </citation>
    <scope>NUCLEOTIDE SEQUENCE</scope>
</reference>
<dbReference type="InterPro" id="IPR052050">
    <property type="entry name" value="SecEffector_AnkRepeat"/>
</dbReference>
<dbReference type="Gene3D" id="1.25.40.20">
    <property type="entry name" value="Ankyrin repeat-containing domain"/>
    <property type="match status" value="1"/>
</dbReference>
<accession>A0A0G4I7D8</accession>
<dbReference type="InterPro" id="IPR036770">
    <property type="entry name" value="Ankyrin_rpt-contain_sf"/>
</dbReference>
<protein>
    <submittedName>
        <fullName evidence="1">Uncharacterized protein</fullName>
    </submittedName>
</protein>
<dbReference type="PANTHER" id="PTHR46586">
    <property type="entry name" value="ANKYRIN REPEAT-CONTAINING PROTEIN"/>
    <property type="match status" value="1"/>
</dbReference>
<organism evidence="1">
    <name type="scientific">Chromera velia CCMP2878</name>
    <dbReference type="NCBI Taxonomy" id="1169474"/>
    <lineage>
        <taxon>Eukaryota</taxon>
        <taxon>Sar</taxon>
        <taxon>Alveolata</taxon>
        <taxon>Colpodellida</taxon>
        <taxon>Chromeraceae</taxon>
        <taxon>Chromera</taxon>
    </lineage>
</organism>
<sequence length="823" mass="92968">MEDAPEGMQSERKRERELADLFPPSGGRIAPLMAFLSDRPAVTSLVCKAGLFNVQGAHQTLAQNSTAMVFESREMFLWALSLPNPPPADVLWHYAAKKGVRFFEQVLSQDPRFMFRFPHPKHPSCSNNAKFKTQVDFILQCECIEDVRDAFSHIAFLVGLASSGDLERLKSLYRENGIGFFRTVGRQSRTEELMKSVTLSAFENGHIDTVVWLASLDPDHRLYVSEYGWNDALLTYSSADLRTLYEKVVAREDSGANETTTSFFFGRTVSPNRTPLAVIASIRKGDIDALTREAFEYNLVSRSFDIVTQLFEFAAGSGQVESLKWLWGFVRPLSEAQALDPTEVARRITRQTSIAALAGRRGHIDVLAWMKSVDPPFSFYRENARGGKWATPFETALESGQLETCRWLRSQNPPCPIDGFMLEESEHVWQREAVAESVLQSAVHSGSVDLVRWVLYDSPFSLKSGFLKPKLSHTLMWMRPQNRRKRGGGQERRESFSREIVDLLFKSVKPHRVLNEVFPTNIGLLSPLDSLSDRRKPKNKMEVTSISVLREIVGAGNCVALRLYDRLEVERYGGETDRPDGVTLELKMRDMSLYTADSQCYVPSFSISRVCTPLSAVLKGLEGQMSSATLSLREGYIGHASWVSAWEKRVSDYVSCLRYLHMRGKRSRVLHLIPTPIVRRLGALIKECGLVQLADIYQDWIAVRTDPLWKQLESVLDGSPLEDVRALKSRWSEKTKRRVPVKGVPCKEDELAVFFRCEEWTESPRRKERKSMWQNVSDLVVSRLAGVVESPVPSAATVIRLPMQIGERRNLRAEGGGAGCVIM</sequence>